<sequence>MVQKIVKYSKLTNTQHTTPTSSSIARALLIQSSSLTNTKKVATTDSVELISLSVGVPDESISFCGADMKALVWIRVCGVVSSTGSGIIVPFSIICAVLDVSSIRSGVTKGTVESAADLAV</sequence>
<evidence type="ECO:0000313" key="1">
    <source>
        <dbReference type="EMBL" id="KAK2943503.1"/>
    </source>
</evidence>
<protein>
    <submittedName>
        <fullName evidence="1">Uncharacterized protein</fullName>
    </submittedName>
</protein>
<accession>A0ABQ9WVZ6</accession>
<proteinExistence type="predicted"/>
<organism evidence="1 2">
    <name type="scientific">Blattamonas nauphoetae</name>
    <dbReference type="NCBI Taxonomy" id="2049346"/>
    <lineage>
        <taxon>Eukaryota</taxon>
        <taxon>Metamonada</taxon>
        <taxon>Preaxostyla</taxon>
        <taxon>Oxymonadida</taxon>
        <taxon>Blattamonas</taxon>
    </lineage>
</organism>
<comment type="caution">
    <text evidence="1">The sequence shown here is derived from an EMBL/GenBank/DDBJ whole genome shotgun (WGS) entry which is preliminary data.</text>
</comment>
<dbReference type="Proteomes" id="UP001281761">
    <property type="component" value="Unassembled WGS sequence"/>
</dbReference>
<keyword evidence="2" id="KW-1185">Reference proteome</keyword>
<reference evidence="1 2" key="1">
    <citation type="journal article" date="2022" name="bioRxiv">
        <title>Genomics of Preaxostyla Flagellates Illuminates Evolutionary Transitions and the Path Towards Mitochondrial Loss.</title>
        <authorList>
            <person name="Novak L.V.F."/>
            <person name="Treitli S.C."/>
            <person name="Pyrih J."/>
            <person name="Halakuc P."/>
            <person name="Pipaliya S.V."/>
            <person name="Vacek V."/>
            <person name="Brzon O."/>
            <person name="Soukal P."/>
            <person name="Eme L."/>
            <person name="Dacks J.B."/>
            <person name="Karnkowska A."/>
            <person name="Elias M."/>
            <person name="Hampl V."/>
        </authorList>
    </citation>
    <scope>NUCLEOTIDE SEQUENCE [LARGE SCALE GENOMIC DNA]</scope>
    <source>
        <strain evidence="1">NAU3</strain>
        <tissue evidence="1">Gut</tissue>
    </source>
</reference>
<gene>
    <name evidence="1" type="ORF">BLNAU_21572</name>
</gene>
<evidence type="ECO:0000313" key="2">
    <source>
        <dbReference type="Proteomes" id="UP001281761"/>
    </source>
</evidence>
<dbReference type="EMBL" id="JARBJD010000343">
    <property type="protein sequence ID" value="KAK2943503.1"/>
    <property type="molecule type" value="Genomic_DNA"/>
</dbReference>
<name>A0ABQ9WVZ6_9EUKA</name>